<dbReference type="AlphaFoldDB" id="A0A6I3L1G5"/>
<evidence type="ECO:0000313" key="4">
    <source>
        <dbReference type="Proteomes" id="UP000432464"/>
    </source>
</evidence>
<gene>
    <name evidence="3" type="ORF">GLP40_23160</name>
</gene>
<dbReference type="GO" id="GO:0016841">
    <property type="term" value="F:ammonia-lyase activity"/>
    <property type="evidence" value="ECO:0007669"/>
    <property type="project" value="InterPro"/>
</dbReference>
<feature type="compositionally biased region" description="Polar residues" evidence="2">
    <location>
        <begin position="1"/>
        <end position="17"/>
    </location>
</feature>
<dbReference type="InterPro" id="IPR024083">
    <property type="entry name" value="Fumarase/histidase_N"/>
</dbReference>
<sequence length="601" mass="64251">MLTANSLVSLPPTSCGESTTTSTTARRPQDRGRGRSGRASSRCSGRAHFLGEFTASRHCGVRRPEKCWRINCTSGIGPKPTDRRRPAVHGSVFDSDPSTSALDPIARWLARTGRQVRFPVDPDTLTRLVHSRRVLDRVAARTPVYGLTRGFGPLVDFDAHTDTHRSGSGLIDHLTVGQGDPLTPEVVRTMIWLRLSSMAKGYSAVSVPVWETLVAQWNHGITPVVPRDGSLSASGDLVPLAHAAAALAGRGKLWWHDQGCLHALDADDALARTSVTAVRWDARSALAFVNGTSAALAATLHNHVELACLVVAMATATGRLVTLLGSNVEPYRDALSRVRNQRGQQRIAAVIRSNIDPTTPGSQNRPLQEPYSLRCAPQILGAVLDQLRLQGEILLAEADGTTDNPVIVDDTVLHGGNFHAAAVGLASEQYAGCVHQVAFLAERQLALLVDPARNGGLPPLLTPTPGRSSGLAGVQIAASSHLAAIRQHGYPASLTALPTNLGNQDCVPLALNSANAVTDSLARAWWIVGSLHVGIVQYQHLSDRARRDTWWDGLADAVPPIVADRPMHADIVRVAELVRARFLPTIGAAPVDHLTTPRSTA</sequence>
<dbReference type="Gene3D" id="1.20.200.10">
    <property type="entry name" value="Fumarase/aspartase (Central domain)"/>
    <property type="match status" value="1"/>
</dbReference>
<name>A0A6I3L1G5_9NOCA</name>
<organism evidence="3 4">
    <name type="scientific">Nocardia aurantiaca</name>
    <dbReference type="NCBI Taxonomy" id="2675850"/>
    <lineage>
        <taxon>Bacteria</taxon>
        <taxon>Bacillati</taxon>
        <taxon>Actinomycetota</taxon>
        <taxon>Actinomycetes</taxon>
        <taxon>Mycobacteriales</taxon>
        <taxon>Nocardiaceae</taxon>
        <taxon>Nocardia</taxon>
    </lineage>
</organism>
<dbReference type="SUPFAM" id="SSF48557">
    <property type="entry name" value="L-aspartase-like"/>
    <property type="match status" value="1"/>
</dbReference>
<dbReference type="EMBL" id="WMBB01000011">
    <property type="protein sequence ID" value="MTE15657.1"/>
    <property type="molecule type" value="Genomic_DNA"/>
</dbReference>
<evidence type="ECO:0000313" key="3">
    <source>
        <dbReference type="EMBL" id="MTE15657.1"/>
    </source>
</evidence>
<feature type="region of interest" description="Disordered" evidence="2">
    <location>
        <begin position="1"/>
        <end position="42"/>
    </location>
</feature>
<keyword evidence="4" id="KW-1185">Reference proteome</keyword>
<accession>A0A6I3L1G5</accession>
<dbReference type="Proteomes" id="UP000432464">
    <property type="component" value="Unassembled WGS sequence"/>
</dbReference>
<dbReference type="Pfam" id="PF00221">
    <property type="entry name" value="Lyase_aromatic"/>
    <property type="match status" value="1"/>
</dbReference>
<protein>
    <submittedName>
        <fullName evidence="3">Aromatic amino acid lyase</fullName>
    </submittedName>
</protein>
<dbReference type="PANTHER" id="PTHR10362">
    <property type="entry name" value="HISTIDINE AMMONIA-LYASE"/>
    <property type="match status" value="1"/>
</dbReference>
<dbReference type="InterPro" id="IPR022313">
    <property type="entry name" value="Phe/His_NH3-lyase_AS"/>
</dbReference>
<dbReference type="CDD" id="cd00332">
    <property type="entry name" value="PAL-HAL"/>
    <property type="match status" value="1"/>
</dbReference>
<dbReference type="InterPro" id="IPR008948">
    <property type="entry name" value="L-Aspartase-like"/>
</dbReference>
<comment type="caution">
    <text evidence="3">The sequence shown here is derived from an EMBL/GenBank/DDBJ whole genome shotgun (WGS) entry which is preliminary data.</text>
</comment>
<proteinExistence type="predicted"/>
<dbReference type="Gene3D" id="1.10.275.10">
    <property type="entry name" value="Fumarase/aspartase (N-terminal domain)"/>
    <property type="match status" value="1"/>
</dbReference>
<keyword evidence="1 3" id="KW-0456">Lyase</keyword>
<evidence type="ECO:0000256" key="2">
    <source>
        <dbReference type="SAM" id="MobiDB-lite"/>
    </source>
</evidence>
<evidence type="ECO:0000256" key="1">
    <source>
        <dbReference type="ARBA" id="ARBA00023239"/>
    </source>
</evidence>
<dbReference type="PROSITE" id="PS00488">
    <property type="entry name" value="PAL_HISTIDASE"/>
    <property type="match status" value="1"/>
</dbReference>
<dbReference type="InterPro" id="IPR001106">
    <property type="entry name" value="Aromatic_Lyase"/>
</dbReference>
<reference evidence="3 4" key="1">
    <citation type="submission" date="2019-11" db="EMBL/GenBank/DDBJ databases">
        <title>Nocardia sp. nov. CT2-14 isolated from soil.</title>
        <authorList>
            <person name="Kanchanasin P."/>
            <person name="Tanasupawat S."/>
            <person name="Yuki M."/>
            <person name="Kudo T."/>
        </authorList>
    </citation>
    <scope>NUCLEOTIDE SEQUENCE [LARGE SCALE GENOMIC DNA]</scope>
    <source>
        <strain evidence="3 4">CT2-14</strain>
    </source>
</reference>